<evidence type="ECO:0000313" key="1">
    <source>
        <dbReference type="EMBL" id="MCQ4118391.1"/>
    </source>
</evidence>
<protein>
    <submittedName>
        <fullName evidence="1">Uncharacterized protein</fullName>
    </submittedName>
</protein>
<evidence type="ECO:0000313" key="2">
    <source>
        <dbReference type="Proteomes" id="UP001524501"/>
    </source>
</evidence>
<dbReference type="EMBL" id="JANFQF010000003">
    <property type="protein sequence ID" value="MCQ4118391.1"/>
    <property type="molecule type" value="Genomic_DNA"/>
</dbReference>
<organism evidence="1 2">
    <name type="scientific">Rhodococcus tibetensis</name>
    <dbReference type="NCBI Taxonomy" id="2965064"/>
    <lineage>
        <taxon>Bacteria</taxon>
        <taxon>Bacillati</taxon>
        <taxon>Actinomycetota</taxon>
        <taxon>Actinomycetes</taxon>
        <taxon>Mycobacteriales</taxon>
        <taxon>Nocardiaceae</taxon>
        <taxon>Rhodococcus</taxon>
    </lineage>
</organism>
<reference evidence="1 2" key="1">
    <citation type="submission" date="2022-07" db="EMBL/GenBank/DDBJ databases">
        <title>Degradation activity of malathion, p-nitrophenol and potential low-temperature adaptation strategy of Rhodococcus sp. FXJ9.536.</title>
        <authorList>
            <person name="Huang J."/>
            <person name="Huang Y."/>
        </authorList>
    </citation>
    <scope>NUCLEOTIDE SEQUENCE [LARGE SCALE GENOMIC DNA]</scope>
    <source>
        <strain evidence="1 2">FXJ9.536</strain>
    </source>
</reference>
<comment type="caution">
    <text evidence="1">The sequence shown here is derived from an EMBL/GenBank/DDBJ whole genome shotgun (WGS) entry which is preliminary data.</text>
</comment>
<sequence length="47" mass="4701">MVESVEFGEEGLSAGVGLGRGAKVLIWGGMVDLPPGSIGSGKADRDV</sequence>
<gene>
    <name evidence="1" type="ORF">NOF53_04255</name>
</gene>
<proteinExistence type="predicted"/>
<accession>A0ABT1Q843</accession>
<dbReference type="Proteomes" id="UP001524501">
    <property type="component" value="Unassembled WGS sequence"/>
</dbReference>
<keyword evidence="2" id="KW-1185">Reference proteome</keyword>
<name>A0ABT1Q843_9NOCA</name>
<dbReference type="RefSeq" id="WP_255965833.1">
    <property type="nucleotide sequence ID" value="NZ_JANFQF010000003.1"/>
</dbReference>